<accession>A0A6J5RVA7</accession>
<dbReference type="EMBL" id="LR797288">
    <property type="protein sequence ID" value="CAB4199912.1"/>
    <property type="molecule type" value="Genomic_DNA"/>
</dbReference>
<dbReference type="InterPro" id="IPR021497">
    <property type="entry name" value="GTA_holin_3TM"/>
</dbReference>
<name>A0A6J5RVA7_9CAUD</name>
<proteinExistence type="predicted"/>
<reference evidence="1" key="1">
    <citation type="submission" date="2020-05" db="EMBL/GenBank/DDBJ databases">
        <authorList>
            <person name="Chiriac C."/>
            <person name="Salcher M."/>
            <person name="Ghai R."/>
            <person name="Kavagutti S V."/>
        </authorList>
    </citation>
    <scope>NUCLEOTIDE SEQUENCE</scope>
</reference>
<dbReference type="Pfam" id="PF11351">
    <property type="entry name" value="GTA_holin_3TM"/>
    <property type="match status" value="1"/>
</dbReference>
<evidence type="ECO:0000313" key="1">
    <source>
        <dbReference type="EMBL" id="CAB4199912.1"/>
    </source>
</evidence>
<organism evidence="1">
    <name type="scientific">uncultured Caudovirales phage</name>
    <dbReference type="NCBI Taxonomy" id="2100421"/>
    <lineage>
        <taxon>Viruses</taxon>
        <taxon>Duplodnaviria</taxon>
        <taxon>Heunggongvirae</taxon>
        <taxon>Uroviricota</taxon>
        <taxon>Caudoviricetes</taxon>
        <taxon>Peduoviridae</taxon>
        <taxon>Maltschvirus</taxon>
        <taxon>Maltschvirus maltsch</taxon>
    </lineage>
</organism>
<gene>
    <name evidence="1" type="ORF">UFOVP1355_19</name>
</gene>
<sequence>MALDPISALLEIGGKVIDRVWADPVQASAARLELIKIQQSGELAQIVGQMDINKAEAANPHLFVAGWRPFIGWVCGSGFAVQFVIGPLGEWITNIAGHPVKFPQMDLGTMMPLLFGMLGLGAYRTAEKIQGVTK</sequence>
<protein>
    <submittedName>
        <fullName evidence="1">Holin of 3TMs, for gene-transfer release</fullName>
    </submittedName>
</protein>